<dbReference type="Proteomes" id="UP000198510">
    <property type="component" value="Unassembled WGS sequence"/>
</dbReference>
<evidence type="ECO:0000313" key="7">
    <source>
        <dbReference type="Proteomes" id="UP000198510"/>
    </source>
</evidence>
<dbReference type="GO" id="GO:0004553">
    <property type="term" value="F:hydrolase activity, hydrolyzing O-glycosyl compounds"/>
    <property type="evidence" value="ECO:0007669"/>
    <property type="project" value="InterPro"/>
</dbReference>
<dbReference type="SUPFAM" id="SSF75005">
    <property type="entry name" value="Arabinanase/levansucrase/invertase"/>
    <property type="match status" value="1"/>
</dbReference>
<evidence type="ECO:0000256" key="5">
    <source>
        <dbReference type="RuleBase" id="RU361187"/>
    </source>
</evidence>
<dbReference type="PANTHER" id="PTHR43301:SF3">
    <property type="entry name" value="ARABINAN ENDO-1,5-ALPHA-L-ARABINOSIDASE A-RELATED"/>
    <property type="match status" value="1"/>
</dbReference>
<dbReference type="EMBL" id="FNFO01000002">
    <property type="protein sequence ID" value="SDK22426.1"/>
    <property type="molecule type" value="Genomic_DNA"/>
</dbReference>
<proteinExistence type="inferred from homology"/>
<evidence type="ECO:0000256" key="4">
    <source>
        <dbReference type="ARBA" id="ARBA00023295"/>
    </source>
</evidence>
<dbReference type="InterPro" id="IPR006710">
    <property type="entry name" value="Glyco_hydro_43"/>
</dbReference>
<dbReference type="Pfam" id="PF04616">
    <property type="entry name" value="Glyco_hydro_43"/>
    <property type="match status" value="1"/>
</dbReference>
<keyword evidence="3 5" id="KW-0378">Hydrolase</keyword>
<reference evidence="6 7" key="1">
    <citation type="submission" date="2016-10" db="EMBL/GenBank/DDBJ databases">
        <authorList>
            <person name="de Groot N.N."/>
        </authorList>
    </citation>
    <scope>NUCLEOTIDE SEQUENCE [LARGE SCALE GENOMIC DNA]</scope>
    <source>
        <strain evidence="6 7">DSM 25186</strain>
    </source>
</reference>
<protein>
    <submittedName>
        <fullName evidence="6">Glycosyl hydrolases family 43</fullName>
    </submittedName>
</protein>
<keyword evidence="7" id="KW-1185">Reference proteome</keyword>
<dbReference type="Gene3D" id="2.115.10.20">
    <property type="entry name" value="Glycosyl hydrolase domain, family 43"/>
    <property type="match status" value="1"/>
</dbReference>
<dbReference type="CDD" id="cd08984">
    <property type="entry name" value="GH43-like"/>
    <property type="match status" value="1"/>
</dbReference>
<evidence type="ECO:0000256" key="1">
    <source>
        <dbReference type="ARBA" id="ARBA00004834"/>
    </source>
</evidence>
<dbReference type="AlphaFoldDB" id="A0A1G9A527"/>
<dbReference type="PANTHER" id="PTHR43301">
    <property type="entry name" value="ARABINAN ENDO-1,5-ALPHA-L-ARABINOSIDASE"/>
    <property type="match status" value="1"/>
</dbReference>
<name>A0A1G9A527_9BACT</name>
<dbReference type="STRING" id="1075417.SAMN05421823_102184"/>
<gene>
    <name evidence="6" type="ORF">SAMN05421823_102184</name>
</gene>
<evidence type="ECO:0000256" key="3">
    <source>
        <dbReference type="ARBA" id="ARBA00022801"/>
    </source>
</evidence>
<keyword evidence="4 5" id="KW-0326">Glycosidase</keyword>
<comment type="similarity">
    <text evidence="2 5">Belongs to the glycosyl hydrolase 43 family.</text>
</comment>
<sequence>MPFHGALLLLYNLTRFCMMHPYRLLILLAWAAFGGLSTTQAQPARPALRQAPAPLFRDPIYDGAADPVLIWNREEQAWWMLYTARRANQDGPGVSYCFGTDIGIASSADEGQTWTYRGSLDLEFERGRNTFWAPDVVYHNGTYHLFVAYLPGVRSEWGGVAHIVQYTSPNLWDWTYKGPLHLSSDNVIDATLMQMPDQQWHIWYKDQGNGSITMTATSPDLEHWQVADGPAIGGGSHEGPKAFRFQGWYWMLTDEWKGMRVYRSKDAKTWEKQGLILDGPSDRPEDTPSGAHGDVVVLGDRAYVFYFTHPGRKTHFEGERNADNVYPYTKRRSSIQVAPLTLENGTLVSDRSRPFDFWLSDPTRP</sequence>
<dbReference type="InterPro" id="IPR023296">
    <property type="entry name" value="Glyco_hydro_beta-prop_sf"/>
</dbReference>
<evidence type="ECO:0000313" key="6">
    <source>
        <dbReference type="EMBL" id="SDK22426.1"/>
    </source>
</evidence>
<accession>A0A1G9A527</accession>
<dbReference type="GO" id="GO:0005975">
    <property type="term" value="P:carbohydrate metabolic process"/>
    <property type="evidence" value="ECO:0007669"/>
    <property type="project" value="InterPro"/>
</dbReference>
<organism evidence="6 7">
    <name type="scientific">Catalinimonas alkaloidigena</name>
    <dbReference type="NCBI Taxonomy" id="1075417"/>
    <lineage>
        <taxon>Bacteria</taxon>
        <taxon>Pseudomonadati</taxon>
        <taxon>Bacteroidota</taxon>
        <taxon>Cytophagia</taxon>
        <taxon>Cytophagales</taxon>
        <taxon>Catalimonadaceae</taxon>
        <taxon>Catalinimonas</taxon>
    </lineage>
</organism>
<evidence type="ECO:0000256" key="2">
    <source>
        <dbReference type="ARBA" id="ARBA00009865"/>
    </source>
</evidence>
<dbReference type="InterPro" id="IPR050727">
    <property type="entry name" value="GH43_arabinanases"/>
</dbReference>
<comment type="pathway">
    <text evidence="1">Glycan metabolism; L-arabinan degradation.</text>
</comment>